<evidence type="ECO:0000313" key="6">
    <source>
        <dbReference type="EMBL" id="NYG37061.1"/>
    </source>
</evidence>
<evidence type="ECO:0000256" key="4">
    <source>
        <dbReference type="ARBA" id="ARBA00022801"/>
    </source>
</evidence>
<sequence>MDLSGIEVLPGITMLPTHGHTRGHTAVAVQSDRGLLVHAGDAVFDGSVLTDVDPAGRRMRPLRVLRAFEQVIAHDRSRIAGNHAALRHLQASGEATVIPAHDPRVYDALRTLA</sequence>
<dbReference type="AlphaFoldDB" id="A0A852XF22"/>
<keyword evidence="4 6" id="KW-0378">Hydrolase</keyword>
<dbReference type="SUPFAM" id="SSF56281">
    <property type="entry name" value="Metallo-hydrolase/oxidoreductase"/>
    <property type="match status" value="1"/>
</dbReference>
<evidence type="ECO:0000256" key="2">
    <source>
        <dbReference type="ARBA" id="ARBA00007749"/>
    </source>
</evidence>
<dbReference type="InterPro" id="IPR036866">
    <property type="entry name" value="RibonucZ/Hydroxyglut_hydro"/>
</dbReference>
<keyword evidence="5" id="KW-0862">Zinc</keyword>
<accession>A0A852XF22</accession>
<reference evidence="6 7" key="1">
    <citation type="submission" date="2020-07" db="EMBL/GenBank/DDBJ databases">
        <title>Sequencing the genomes of 1000 actinobacteria strains.</title>
        <authorList>
            <person name="Klenk H.-P."/>
        </authorList>
    </citation>
    <scope>NUCLEOTIDE SEQUENCE [LARGE SCALE GENOMIC DNA]</scope>
    <source>
        <strain evidence="6 7">DSM 24723</strain>
    </source>
</reference>
<dbReference type="PANTHER" id="PTHR42978:SF2">
    <property type="entry name" value="102 KBASES UNSTABLE REGION: FROM 1 TO 119443"/>
    <property type="match status" value="1"/>
</dbReference>
<keyword evidence="7" id="KW-1185">Reference proteome</keyword>
<dbReference type="Proteomes" id="UP000592181">
    <property type="component" value="Unassembled WGS sequence"/>
</dbReference>
<comment type="cofactor">
    <cofactor evidence="1">
        <name>Zn(2+)</name>
        <dbReference type="ChEBI" id="CHEBI:29105"/>
    </cofactor>
</comment>
<dbReference type="GO" id="GO:0046872">
    <property type="term" value="F:metal ion binding"/>
    <property type="evidence" value="ECO:0007669"/>
    <property type="project" value="UniProtKB-KW"/>
</dbReference>
<name>A0A852XF22_9MICO</name>
<protein>
    <submittedName>
        <fullName evidence="6">Glyoxylase-like metal-dependent hydrolase (Beta-lactamase superfamily II)</fullName>
    </submittedName>
</protein>
<evidence type="ECO:0000256" key="1">
    <source>
        <dbReference type="ARBA" id="ARBA00001947"/>
    </source>
</evidence>
<dbReference type="Gene3D" id="3.60.15.10">
    <property type="entry name" value="Ribonuclease Z/Hydroxyacylglutathione hydrolase-like"/>
    <property type="match status" value="1"/>
</dbReference>
<proteinExistence type="inferred from homology"/>
<dbReference type="InterPro" id="IPR051013">
    <property type="entry name" value="MBL_superfamily_lactonases"/>
</dbReference>
<dbReference type="PANTHER" id="PTHR42978">
    <property type="entry name" value="QUORUM-QUENCHING LACTONASE YTNP-RELATED-RELATED"/>
    <property type="match status" value="1"/>
</dbReference>
<gene>
    <name evidence="6" type="ORF">BJY28_001530</name>
</gene>
<evidence type="ECO:0000256" key="3">
    <source>
        <dbReference type="ARBA" id="ARBA00022723"/>
    </source>
</evidence>
<organism evidence="6 7">
    <name type="scientific">Janibacter alkaliphilus</name>
    <dbReference type="NCBI Taxonomy" id="1069963"/>
    <lineage>
        <taxon>Bacteria</taxon>
        <taxon>Bacillati</taxon>
        <taxon>Actinomycetota</taxon>
        <taxon>Actinomycetes</taxon>
        <taxon>Micrococcales</taxon>
        <taxon>Intrasporangiaceae</taxon>
        <taxon>Janibacter</taxon>
    </lineage>
</organism>
<dbReference type="RefSeq" id="WP_246313366.1">
    <property type="nucleotide sequence ID" value="NZ_JACBZX010000001.1"/>
</dbReference>
<dbReference type="GO" id="GO:0016787">
    <property type="term" value="F:hydrolase activity"/>
    <property type="evidence" value="ECO:0007669"/>
    <property type="project" value="UniProtKB-KW"/>
</dbReference>
<comment type="caution">
    <text evidence="6">The sequence shown here is derived from an EMBL/GenBank/DDBJ whole genome shotgun (WGS) entry which is preliminary data.</text>
</comment>
<comment type="similarity">
    <text evidence="2">Belongs to the metallo-beta-lactamase superfamily.</text>
</comment>
<evidence type="ECO:0000313" key="7">
    <source>
        <dbReference type="Proteomes" id="UP000592181"/>
    </source>
</evidence>
<dbReference type="EMBL" id="JACBZX010000001">
    <property type="protein sequence ID" value="NYG37061.1"/>
    <property type="molecule type" value="Genomic_DNA"/>
</dbReference>
<evidence type="ECO:0000256" key="5">
    <source>
        <dbReference type="ARBA" id="ARBA00022833"/>
    </source>
</evidence>
<keyword evidence="3" id="KW-0479">Metal-binding</keyword>